<dbReference type="InterPro" id="IPR018657">
    <property type="entry name" value="LarA-like_N"/>
</dbReference>
<proteinExistence type="predicted"/>
<name>A0A517DYY5_9FIRM</name>
<evidence type="ECO:0000313" key="3">
    <source>
        <dbReference type="Proteomes" id="UP000320776"/>
    </source>
</evidence>
<dbReference type="GO" id="GO:0050043">
    <property type="term" value="F:lactate racemase activity"/>
    <property type="evidence" value="ECO:0007669"/>
    <property type="project" value="InterPro"/>
</dbReference>
<protein>
    <recommendedName>
        <fullName evidence="1">LarA-like N-terminal domain-containing protein</fullName>
    </recommendedName>
</protein>
<dbReference type="Proteomes" id="UP000320776">
    <property type="component" value="Chromosome"/>
</dbReference>
<evidence type="ECO:0000259" key="1">
    <source>
        <dbReference type="Pfam" id="PF09861"/>
    </source>
</evidence>
<evidence type="ECO:0000313" key="2">
    <source>
        <dbReference type="EMBL" id="QDR82562.1"/>
    </source>
</evidence>
<gene>
    <name evidence="2" type="ORF">SPTER_39900</name>
</gene>
<sequence>MGIIQELLAGTELPRMVKIHQNFKVTEVQDIPSVIRQEFAKAGIGEQIKDGMDIAVAVGSRGLDRLPELVRLTVAEIRQRGGRPFVVPAMGSHGGATAAGQASVLANLGVTEESVGCQVCSSMEVVEVGKIGNGLAVHMDKYAYEADGIVIINRVKPHTAYRGPCESGLAKMLTIGLGKQKGAETCHMYGFKHMAEHVLAMAQVKLACCKVLFAIGTVENAYDKISTLVAVPAEKIMEADQQLLLEAKAKMPRILFDELDVLVVDRIGKEISGDGMDPNITGRYPTPYASGGPDVNKLVVLDLTEATNGNACGVGVGDYTTRKLFNKIDFDYTYANCITNTTPAPARLPLVMADDREALLAAVKTCNARDLSKVRLVRIKDTLHLGEILISEALLPAAMANPAIEVRGEPAAMIFDEAGNLLG</sequence>
<dbReference type="KEGG" id="sted:SPTER_39900"/>
<dbReference type="AlphaFoldDB" id="A0A517DYY5"/>
<dbReference type="EMBL" id="CP036259">
    <property type="protein sequence ID" value="QDR82562.1"/>
    <property type="molecule type" value="Genomic_DNA"/>
</dbReference>
<organism evidence="2 3">
    <name type="scientific">Sporomusa termitida</name>
    <dbReference type="NCBI Taxonomy" id="2377"/>
    <lineage>
        <taxon>Bacteria</taxon>
        <taxon>Bacillati</taxon>
        <taxon>Bacillota</taxon>
        <taxon>Negativicutes</taxon>
        <taxon>Selenomonadales</taxon>
        <taxon>Sporomusaceae</taxon>
        <taxon>Sporomusa</taxon>
    </lineage>
</organism>
<feature type="domain" description="LarA-like N-terminal" evidence="1">
    <location>
        <begin position="26"/>
        <end position="189"/>
    </location>
</feature>
<keyword evidence="3" id="KW-1185">Reference proteome</keyword>
<reference evidence="2 3" key="1">
    <citation type="submission" date="2019-02" db="EMBL/GenBank/DDBJ databases">
        <title>Closed genome of Sporomusa termitida DSM 4440.</title>
        <authorList>
            <person name="Poehlein A."/>
            <person name="Daniel R."/>
        </authorList>
    </citation>
    <scope>NUCLEOTIDE SEQUENCE [LARGE SCALE GENOMIC DNA]</scope>
    <source>
        <strain evidence="2 3">DSM 4440</strain>
    </source>
</reference>
<dbReference type="RefSeq" id="WP_144351937.1">
    <property type="nucleotide sequence ID" value="NZ_CP036259.1"/>
</dbReference>
<dbReference type="OrthoDB" id="9788398at2"/>
<dbReference type="Gene3D" id="3.40.50.11440">
    <property type="match status" value="1"/>
</dbReference>
<accession>A0A517DYY5</accession>
<dbReference type="Pfam" id="PF09861">
    <property type="entry name" value="Lar_N"/>
    <property type="match status" value="1"/>
</dbReference>